<reference evidence="2 3" key="1">
    <citation type="journal article" date="2012" name="J. Virol.">
        <title>Complete Genome Sequence of Pectobacterium carotovorum subsp. carotovorum Bacteriophage My1.</title>
        <authorList>
            <person name="Lee D.H."/>
            <person name="Lee J.H."/>
            <person name="Shin H."/>
            <person name="Ji S."/>
            <person name="Roh E."/>
            <person name="Jung K."/>
            <person name="Ryu S."/>
            <person name="Choi J."/>
            <person name="Heu S."/>
        </authorList>
    </citation>
    <scope>NUCLEOTIDE SEQUENCE [LARGE SCALE GENOMIC DNA]</scope>
</reference>
<keyword evidence="1" id="KW-0472">Membrane</keyword>
<accession>J9QM77</accession>
<organism evidence="2 3">
    <name type="scientific">Pectobacterium phage My1</name>
    <dbReference type="NCBI Taxonomy" id="1204539"/>
    <lineage>
        <taxon>Viruses</taxon>
        <taxon>Duplodnaviria</taxon>
        <taxon>Heunggongvirae</taxon>
        <taxon>Uroviricota</taxon>
        <taxon>Caudoviricetes</taxon>
        <taxon>Demerecviridae</taxon>
        <taxon>Mccorquodalevirinae</taxon>
        <taxon>Myunavirus</taxon>
        <taxon>Myunavirus My1</taxon>
    </lineage>
</organism>
<feature type="transmembrane region" description="Helical" evidence="1">
    <location>
        <begin position="12"/>
        <end position="40"/>
    </location>
</feature>
<sequence>MQLNLSQILQDAVAILILVLIYIFVIAPIALIGGILLAIFGEKVTLSEPDKNNISRRGRSTQ</sequence>
<keyword evidence="3" id="KW-1185">Reference proteome</keyword>
<dbReference type="GeneID" id="13826801"/>
<dbReference type="EMBL" id="JX195166">
    <property type="protein sequence ID" value="AFQ22258.1"/>
    <property type="molecule type" value="Genomic_DNA"/>
</dbReference>
<keyword evidence="1" id="KW-0812">Transmembrane</keyword>
<evidence type="ECO:0000313" key="2">
    <source>
        <dbReference type="EMBL" id="AFQ22258.1"/>
    </source>
</evidence>
<dbReference type="KEGG" id="vg:13826801"/>
<proteinExistence type="predicted"/>
<evidence type="ECO:0000313" key="3">
    <source>
        <dbReference type="Proteomes" id="UP000006280"/>
    </source>
</evidence>
<evidence type="ECO:0000256" key="1">
    <source>
        <dbReference type="SAM" id="Phobius"/>
    </source>
</evidence>
<gene>
    <name evidence="2" type="ORF">My1_099</name>
</gene>
<protein>
    <submittedName>
        <fullName evidence="2">Uncharacterized protein</fullName>
    </submittedName>
</protein>
<keyword evidence="1" id="KW-1133">Transmembrane helix</keyword>
<dbReference type="Proteomes" id="UP000006280">
    <property type="component" value="Segment"/>
</dbReference>
<dbReference type="RefSeq" id="YP_006906351.1">
    <property type="nucleotide sequence ID" value="NC_018837.1"/>
</dbReference>
<name>J9QM77_9CAUD</name>